<dbReference type="PRINTS" id="PR01270">
    <property type="entry name" value="HDASUPER"/>
</dbReference>
<comment type="subcellular location">
    <subcellularLocation>
        <location evidence="1">Nucleus</location>
    </subcellularLocation>
</comment>
<dbReference type="Pfam" id="PF00850">
    <property type="entry name" value="Hist_deacetyl"/>
    <property type="match status" value="1"/>
</dbReference>
<protein>
    <recommendedName>
        <fullName evidence="3">histone deacetylase</fullName>
        <ecNumber evidence="3">3.5.1.98</ecNumber>
    </recommendedName>
</protein>
<dbReference type="Proteomes" id="UP000629468">
    <property type="component" value="Unassembled WGS sequence"/>
</dbReference>
<dbReference type="InterPro" id="IPR023801">
    <property type="entry name" value="His_deacetylse_dom"/>
</dbReference>
<reference evidence="11 12" key="1">
    <citation type="journal article" name="Sci. Rep.">
        <title>Telomere-to-telomere assembled and centromere annotated genomes of the two main subspecies of the button mushroom Agaricus bisporus reveal especially polymorphic chromosome ends.</title>
        <authorList>
            <person name="Sonnenberg A.S.M."/>
            <person name="Sedaghat-Telgerd N."/>
            <person name="Lavrijssen B."/>
            <person name="Ohm R.A."/>
            <person name="Hendrickx P.M."/>
            <person name="Scholtmeijer K."/>
            <person name="Baars J.J.P."/>
            <person name="van Peer A."/>
        </authorList>
    </citation>
    <scope>NUCLEOTIDE SEQUENCE [LARGE SCALE GENOMIC DNA]</scope>
    <source>
        <strain evidence="11 12">H119_p4</strain>
    </source>
</reference>
<comment type="caution">
    <text evidence="11">The sequence shown here is derived from an EMBL/GenBank/DDBJ whole genome shotgun (WGS) entry which is preliminary data.</text>
</comment>
<evidence type="ECO:0000256" key="5">
    <source>
        <dbReference type="ARBA" id="ARBA00022801"/>
    </source>
</evidence>
<dbReference type="InterPro" id="IPR037138">
    <property type="entry name" value="His_deacetylse_dom_sf"/>
</dbReference>
<sequence length="430" mass="47156">MSSSTTTARVAYIVSAQLIKVNTLLWLCASAYSTFQIASLLPSNKKRSFVVHSLIKSLGLLEPGKVQIYTPRNATRQDLAMYHASGYLEFILDPKNCNEHDEHRDDASEWEAMKVEYGLEDDCPLFTGLSDYVTLVAGATLTAVDALRYDISDIAINWDGGRHHASKSRASGFCYVADCVLAILALKTIPRPPSKANEPTKPLPRVLYLDLDLHFSDSVSAAFTSFTSHGTPRLMTLSIHHTSPGFFPVSPKAELPDPSTPRFDPLSLSIPLREGASNKTYCAIWSIVEELKDIMMPDYIIVQCGTDALAGDPCATLNWSLSGGEGSLGWCVSRIINEWKGKKLFLGGGGYNSANAARAWAYITSVALGNPLDLEAHIPDHPGFPLYAPSFTLDVPAGNMRDQNSPEYLHTIRTRFDKVIPLVRQRMGCA</sequence>
<evidence type="ECO:0000313" key="12">
    <source>
        <dbReference type="Proteomes" id="UP000629468"/>
    </source>
</evidence>
<evidence type="ECO:0000256" key="8">
    <source>
        <dbReference type="ARBA" id="ARBA00023163"/>
    </source>
</evidence>
<proteinExistence type="inferred from homology"/>
<name>A0A8H7C4B7_AGABI</name>
<accession>A0A8H7C4B7</accession>
<dbReference type="GO" id="GO:0005634">
    <property type="term" value="C:nucleus"/>
    <property type="evidence" value="ECO:0007669"/>
    <property type="project" value="UniProtKB-SubCell"/>
</dbReference>
<keyword evidence="9" id="KW-0539">Nucleus</keyword>
<dbReference type="EC" id="3.5.1.98" evidence="3"/>
<organism evidence="11 12">
    <name type="scientific">Agaricus bisporus var. burnettii</name>
    <dbReference type="NCBI Taxonomy" id="192524"/>
    <lineage>
        <taxon>Eukaryota</taxon>
        <taxon>Fungi</taxon>
        <taxon>Dikarya</taxon>
        <taxon>Basidiomycota</taxon>
        <taxon>Agaricomycotina</taxon>
        <taxon>Agaricomycetes</taxon>
        <taxon>Agaricomycetidae</taxon>
        <taxon>Agaricales</taxon>
        <taxon>Agaricineae</taxon>
        <taxon>Agaricaceae</taxon>
        <taxon>Agaricus</taxon>
    </lineage>
</organism>
<dbReference type="GO" id="GO:0141221">
    <property type="term" value="F:histone deacetylase activity, hydrolytic mechanism"/>
    <property type="evidence" value="ECO:0007669"/>
    <property type="project" value="UniProtKB-EC"/>
</dbReference>
<dbReference type="PANTHER" id="PTHR10625:SF14">
    <property type="entry name" value="HISTONE DEACETYLASE 8"/>
    <property type="match status" value="1"/>
</dbReference>
<evidence type="ECO:0000259" key="10">
    <source>
        <dbReference type="Pfam" id="PF00850"/>
    </source>
</evidence>
<evidence type="ECO:0000256" key="1">
    <source>
        <dbReference type="ARBA" id="ARBA00004123"/>
    </source>
</evidence>
<evidence type="ECO:0000256" key="7">
    <source>
        <dbReference type="ARBA" id="ARBA00023015"/>
    </source>
</evidence>
<evidence type="ECO:0000256" key="4">
    <source>
        <dbReference type="ARBA" id="ARBA00022491"/>
    </source>
</evidence>
<evidence type="ECO:0000256" key="2">
    <source>
        <dbReference type="ARBA" id="ARBA00006457"/>
    </source>
</evidence>
<dbReference type="GO" id="GO:0031507">
    <property type="term" value="P:heterochromatin formation"/>
    <property type="evidence" value="ECO:0007669"/>
    <property type="project" value="TreeGrafter"/>
</dbReference>
<comment type="similarity">
    <text evidence="2">Belongs to the histone deacetylase family. HD type 1 subfamily.</text>
</comment>
<keyword evidence="5" id="KW-0378">Hydrolase</keyword>
<dbReference type="Gene3D" id="3.40.800.20">
    <property type="entry name" value="Histone deacetylase domain"/>
    <property type="match status" value="1"/>
</dbReference>
<gene>
    <name evidence="11" type="ORF">Agabi119p4_9737</name>
</gene>
<evidence type="ECO:0000256" key="6">
    <source>
        <dbReference type="ARBA" id="ARBA00022853"/>
    </source>
</evidence>
<dbReference type="SUPFAM" id="SSF52768">
    <property type="entry name" value="Arginase/deacetylase"/>
    <property type="match status" value="1"/>
</dbReference>
<keyword evidence="6" id="KW-0156">Chromatin regulator</keyword>
<dbReference type="PANTHER" id="PTHR10625">
    <property type="entry name" value="HISTONE DEACETYLASE HDAC1-RELATED"/>
    <property type="match status" value="1"/>
</dbReference>
<keyword evidence="4" id="KW-0678">Repressor</keyword>
<dbReference type="EMBL" id="JABXXO010000013">
    <property type="protein sequence ID" value="KAF7761745.1"/>
    <property type="molecule type" value="Genomic_DNA"/>
</dbReference>
<evidence type="ECO:0000256" key="3">
    <source>
        <dbReference type="ARBA" id="ARBA00012111"/>
    </source>
</evidence>
<dbReference type="AlphaFoldDB" id="A0A8H7C4B7"/>
<feature type="domain" description="Histone deacetylase" evidence="10">
    <location>
        <begin position="42"/>
        <end position="366"/>
    </location>
</feature>
<evidence type="ECO:0000313" key="11">
    <source>
        <dbReference type="EMBL" id="KAF7761745.1"/>
    </source>
</evidence>
<keyword evidence="7" id="KW-0805">Transcription regulation</keyword>
<dbReference type="InterPro" id="IPR023696">
    <property type="entry name" value="Ureohydrolase_dom_sf"/>
</dbReference>
<dbReference type="InterPro" id="IPR000286">
    <property type="entry name" value="HDACs"/>
</dbReference>
<evidence type="ECO:0000256" key="9">
    <source>
        <dbReference type="ARBA" id="ARBA00023242"/>
    </source>
</evidence>
<keyword evidence="8" id="KW-0804">Transcription</keyword>